<keyword evidence="8" id="KW-1185">Reference proteome</keyword>
<name>A0A267DVT8_9PLAT</name>
<evidence type="ECO:0000313" key="8">
    <source>
        <dbReference type="Proteomes" id="UP000215902"/>
    </source>
</evidence>
<dbReference type="GO" id="GO:0008270">
    <property type="term" value="F:zinc ion binding"/>
    <property type="evidence" value="ECO:0007669"/>
    <property type="project" value="UniProtKB-KW"/>
</dbReference>
<dbReference type="PANTHER" id="PTHR13513:SF9">
    <property type="entry name" value="E3 UBIQUITIN-PROTEIN LIGASE UBR7-RELATED"/>
    <property type="match status" value="1"/>
</dbReference>
<evidence type="ECO:0000256" key="3">
    <source>
        <dbReference type="ARBA" id="ARBA00022833"/>
    </source>
</evidence>
<evidence type="ECO:0000256" key="4">
    <source>
        <dbReference type="PROSITE-ProRule" id="PRU00508"/>
    </source>
</evidence>
<feature type="compositionally biased region" description="Polar residues" evidence="5">
    <location>
        <begin position="291"/>
        <end position="300"/>
    </location>
</feature>
<evidence type="ECO:0000256" key="2">
    <source>
        <dbReference type="ARBA" id="ARBA00022771"/>
    </source>
</evidence>
<dbReference type="InterPro" id="IPR040204">
    <property type="entry name" value="UBR7"/>
</dbReference>
<organism evidence="7 8">
    <name type="scientific">Macrostomum lignano</name>
    <dbReference type="NCBI Taxonomy" id="282301"/>
    <lineage>
        <taxon>Eukaryota</taxon>
        <taxon>Metazoa</taxon>
        <taxon>Spiralia</taxon>
        <taxon>Lophotrochozoa</taxon>
        <taxon>Platyhelminthes</taxon>
        <taxon>Rhabditophora</taxon>
        <taxon>Macrostomorpha</taxon>
        <taxon>Macrostomida</taxon>
        <taxon>Macrostomidae</taxon>
        <taxon>Macrostomum</taxon>
    </lineage>
</organism>
<accession>A0A267DVT8</accession>
<feature type="compositionally biased region" description="Low complexity" evidence="5">
    <location>
        <begin position="308"/>
        <end position="326"/>
    </location>
</feature>
<keyword evidence="3" id="KW-0862">Zinc</keyword>
<dbReference type="Proteomes" id="UP000215902">
    <property type="component" value="Unassembled WGS sequence"/>
</dbReference>
<dbReference type="Pfam" id="PF02207">
    <property type="entry name" value="zf-UBR"/>
    <property type="match status" value="1"/>
</dbReference>
<dbReference type="PANTHER" id="PTHR13513">
    <property type="entry name" value="E3 UBIQUITIN-PROTEIN LIGASE UBR7"/>
    <property type="match status" value="1"/>
</dbReference>
<gene>
    <name evidence="7" type="ORF">BOX15_Mlig010645g3</name>
</gene>
<dbReference type="InterPro" id="IPR011011">
    <property type="entry name" value="Znf_FYVE_PHD"/>
</dbReference>
<dbReference type="SMART" id="SM00396">
    <property type="entry name" value="ZnF_UBR1"/>
    <property type="match status" value="1"/>
</dbReference>
<dbReference type="PROSITE" id="PS51157">
    <property type="entry name" value="ZF_UBR"/>
    <property type="match status" value="1"/>
</dbReference>
<dbReference type="CDD" id="cd19677">
    <property type="entry name" value="UBR-box_UBR7"/>
    <property type="match status" value="1"/>
</dbReference>
<dbReference type="AlphaFoldDB" id="A0A267DVT8"/>
<dbReference type="Gene3D" id="2.10.110.30">
    <property type="match status" value="1"/>
</dbReference>
<dbReference type="SUPFAM" id="SSF57903">
    <property type="entry name" value="FYVE/PHD zinc finger"/>
    <property type="match status" value="1"/>
</dbReference>
<evidence type="ECO:0000313" key="7">
    <source>
        <dbReference type="EMBL" id="PAA52699.1"/>
    </source>
</evidence>
<proteinExistence type="predicted"/>
<comment type="caution">
    <text evidence="7">The sequence shown here is derived from an EMBL/GenBank/DDBJ whole genome shotgun (WGS) entry which is preliminary data.</text>
</comment>
<dbReference type="GO" id="GO:0005737">
    <property type="term" value="C:cytoplasm"/>
    <property type="evidence" value="ECO:0007669"/>
    <property type="project" value="TreeGrafter"/>
</dbReference>
<dbReference type="InterPro" id="IPR013083">
    <property type="entry name" value="Znf_RING/FYVE/PHD"/>
</dbReference>
<evidence type="ECO:0000259" key="6">
    <source>
        <dbReference type="PROSITE" id="PS51157"/>
    </source>
</evidence>
<keyword evidence="2" id="KW-0863">Zinc-finger</keyword>
<evidence type="ECO:0000256" key="1">
    <source>
        <dbReference type="ARBA" id="ARBA00022723"/>
    </source>
</evidence>
<dbReference type="GO" id="GO:0061630">
    <property type="term" value="F:ubiquitin protein ligase activity"/>
    <property type="evidence" value="ECO:0007669"/>
    <property type="project" value="InterPro"/>
</dbReference>
<dbReference type="OrthoDB" id="10262564at2759"/>
<dbReference type="EMBL" id="NIVC01003196">
    <property type="protein sequence ID" value="PAA52699.1"/>
    <property type="molecule type" value="Genomic_DNA"/>
</dbReference>
<dbReference type="InterPro" id="IPR047506">
    <property type="entry name" value="UBR7-like_UBR-box"/>
</dbReference>
<feature type="region of interest" description="Disordered" evidence="5">
    <location>
        <begin position="1"/>
        <end position="27"/>
    </location>
</feature>
<dbReference type="CDD" id="cd15542">
    <property type="entry name" value="PHD_UBR7"/>
    <property type="match status" value="1"/>
</dbReference>
<feature type="non-terminal residue" evidence="7">
    <location>
        <position position="1"/>
    </location>
</feature>
<feature type="domain" description="UBR-type" evidence="6">
    <location>
        <begin position="68"/>
        <end position="147"/>
    </location>
</feature>
<sequence length="487" mass="51671">VMSDQQQQPSESGGAGHKRPRPDDDSEELEIAVDADPEAGEDDAADELLRMDDLFGEHEALYGSSSETECTYSSGYMARQPVYACQTCQTDGPAAICYGCAKRCHEGHDLLELYSKRQLACDCGNAKFDAVRDPTSGEKFVCQLCEFKTINYDNKYNQNFAGLYCICSRPYPDPDGQLANEEMLQCTVCEDWYHSCHLTVPKADCLRVESYEELVCQLCCARLPYLRHYALPDTAAASSDTPAGSSETKAGSSDTPAGSSDTPAGASDIPAGSSDTPAGASDTPAGASDTLAGTSDTKAGSSDIPAGTSDTKAGSSDASSSSPATKQPGAQRRCTLPAAADSSSDAAATAPCALLMPSGWRRRLCRCADCESAYARDNVAFLTDPADSLAEFELANRRTAEEQSRPENVLRSLASAGVPHVSVQLVASAIGDFRRGLSRAMASVLADKNCSDGQPAVITRDDADRILAMMAPVLAKRARFQPPDTCR</sequence>
<evidence type="ECO:0000256" key="5">
    <source>
        <dbReference type="SAM" id="MobiDB-lite"/>
    </source>
</evidence>
<dbReference type="Gene3D" id="3.30.40.10">
    <property type="entry name" value="Zinc/RING finger domain, C3HC4 (zinc finger)"/>
    <property type="match status" value="1"/>
</dbReference>
<protein>
    <recommendedName>
        <fullName evidence="6">UBR-type domain-containing protein</fullName>
    </recommendedName>
</protein>
<dbReference type="InterPro" id="IPR003126">
    <property type="entry name" value="Znf_UBR"/>
</dbReference>
<keyword evidence="1" id="KW-0479">Metal-binding</keyword>
<reference evidence="7 8" key="1">
    <citation type="submission" date="2017-06" db="EMBL/GenBank/DDBJ databases">
        <title>A platform for efficient transgenesis in Macrostomum lignano, a flatworm model organism for stem cell research.</title>
        <authorList>
            <person name="Berezikov E."/>
        </authorList>
    </citation>
    <scope>NUCLEOTIDE SEQUENCE [LARGE SCALE GENOMIC DNA]</scope>
    <source>
        <strain evidence="7">DV1</strain>
        <tissue evidence="7">Whole organism</tissue>
    </source>
</reference>
<feature type="zinc finger region" description="UBR-type" evidence="4">
    <location>
        <begin position="68"/>
        <end position="147"/>
    </location>
</feature>
<dbReference type="STRING" id="282301.A0A267DVT8"/>
<feature type="compositionally biased region" description="Polar residues" evidence="5">
    <location>
        <begin position="1"/>
        <end position="11"/>
    </location>
</feature>
<feature type="compositionally biased region" description="Polar residues" evidence="5">
    <location>
        <begin position="236"/>
        <end position="262"/>
    </location>
</feature>
<feature type="region of interest" description="Disordered" evidence="5">
    <location>
        <begin position="236"/>
        <end position="341"/>
    </location>
</feature>